<keyword evidence="4" id="KW-1185">Reference proteome</keyword>
<gene>
    <name evidence="3" type="ORF">HPB52_003560</name>
</gene>
<feature type="compositionally biased region" description="Basic and acidic residues" evidence="1">
    <location>
        <begin position="192"/>
        <end position="225"/>
    </location>
</feature>
<evidence type="ECO:0000313" key="4">
    <source>
        <dbReference type="Proteomes" id="UP000821837"/>
    </source>
</evidence>
<dbReference type="EMBL" id="JABSTV010001245">
    <property type="protein sequence ID" value="KAH7982271.1"/>
    <property type="molecule type" value="Genomic_DNA"/>
</dbReference>
<protein>
    <submittedName>
        <fullName evidence="3">Uncharacterized protein</fullName>
    </submittedName>
</protein>
<dbReference type="Pfam" id="PF12330">
    <property type="entry name" value="Haspin_kinase"/>
    <property type="match status" value="1"/>
</dbReference>
<dbReference type="Gene3D" id="1.10.510.10">
    <property type="entry name" value="Transferase(Phosphotransferase) domain 1"/>
    <property type="match status" value="1"/>
</dbReference>
<feature type="compositionally biased region" description="Low complexity" evidence="1">
    <location>
        <begin position="688"/>
        <end position="702"/>
    </location>
</feature>
<organism evidence="3 4">
    <name type="scientific">Rhipicephalus sanguineus</name>
    <name type="common">Brown dog tick</name>
    <name type="synonym">Ixodes sanguineus</name>
    <dbReference type="NCBI Taxonomy" id="34632"/>
    <lineage>
        <taxon>Eukaryota</taxon>
        <taxon>Metazoa</taxon>
        <taxon>Ecdysozoa</taxon>
        <taxon>Arthropoda</taxon>
        <taxon>Chelicerata</taxon>
        <taxon>Arachnida</taxon>
        <taxon>Acari</taxon>
        <taxon>Parasitiformes</taxon>
        <taxon>Ixodida</taxon>
        <taxon>Ixodoidea</taxon>
        <taxon>Ixodidae</taxon>
        <taxon>Rhipicephalinae</taxon>
        <taxon>Rhipicephalus</taxon>
        <taxon>Rhipicephalus</taxon>
    </lineage>
</organism>
<proteinExistence type="predicted"/>
<dbReference type="GO" id="GO:0005634">
    <property type="term" value="C:nucleus"/>
    <property type="evidence" value="ECO:0007669"/>
    <property type="project" value="TreeGrafter"/>
</dbReference>
<dbReference type="Proteomes" id="UP000821837">
    <property type="component" value="Chromosome 1"/>
</dbReference>
<keyword evidence="2" id="KW-1133">Transmembrane helix</keyword>
<feature type="compositionally biased region" description="Low complexity" evidence="1">
    <location>
        <begin position="730"/>
        <end position="743"/>
    </location>
</feature>
<dbReference type="PANTHER" id="PTHR24419:SF18">
    <property type="entry name" value="SERINE_THREONINE-PROTEIN KINASE HASPIN"/>
    <property type="match status" value="1"/>
</dbReference>
<dbReference type="GO" id="GO:0035556">
    <property type="term" value="P:intracellular signal transduction"/>
    <property type="evidence" value="ECO:0007669"/>
    <property type="project" value="TreeGrafter"/>
</dbReference>
<accession>A0A9D4QIW8</accession>
<dbReference type="GO" id="GO:0000278">
    <property type="term" value="P:mitotic cell cycle"/>
    <property type="evidence" value="ECO:0007669"/>
    <property type="project" value="TreeGrafter"/>
</dbReference>
<dbReference type="GO" id="GO:0072354">
    <property type="term" value="F:histone H3T3 kinase activity"/>
    <property type="evidence" value="ECO:0007669"/>
    <property type="project" value="TreeGrafter"/>
</dbReference>
<reference evidence="3" key="1">
    <citation type="journal article" date="2020" name="Cell">
        <title>Large-Scale Comparative Analyses of Tick Genomes Elucidate Their Genetic Diversity and Vector Capacities.</title>
        <authorList>
            <consortium name="Tick Genome and Microbiome Consortium (TIGMIC)"/>
            <person name="Jia N."/>
            <person name="Wang J."/>
            <person name="Shi W."/>
            <person name="Du L."/>
            <person name="Sun Y."/>
            <person name="Zhan W."/>
            <person name="Jiang J.F."/>
            <person name="Wang Q."/>
            <person name="Zhang B."/>
            <person name="Ji P."/>
            <person name="Bell-Sakyi L."/>
            <person name="Cui X.M."/>
            <person name="Yuan T.T."/>
            <person name="Jiang B.G."/>
            <person name="Yang W.F."/>
            <person name="Lam T.T."/>
            <person name="Chang Q.C."/>
            <person name="Ding S.J."/>
            <person name="Wang X.J."/>
            <person name="Zhu J.G."/>
            <person name="Ruan X.D."/>
            <person name="Zhao L."/>
            <person name="Wei J.T."/>
            <person name="Ye R.Z."/>
            <person name="Que T.C."/>
            <person name="Du C.H."/>
            <person name="Zhou Y.H."/>
            <person name="Cheng J.X."/>
            <person name="Dai P.F."/>
            <person name="Guo W.B."/>
            <person name="Han X.H."/>
            <person name="Huang E.J."/>
            <person name="Li L.F."/>
            <person name="Wei W."/>
            <person name="Gao Y.C."/>
            <person name="Liu J.Z."/>
            <person name="Shao H.Z."/>
            <person name="Wang X."/>
            <person name="Wang C.C."/>
            <person name="Yang T.C."/>
            <person name="Huo Q.B."/>
            <person name="Li W."/>
            <person name="Chen H.Y."/>
            <person name="Chen S.E."/>
            <person name="Zhou L.G."/>
            <person name="Ni X.B."/>
            <person name="Tian J.H."/>
            <person name="Sheng Y."/>
            <person name="Liu T."/>
            <person name="Pan Y.S."/>
            <person name="Xia L.Y."/>
            <person name="Li J."/>
            <person name="Zhao F."/>
            <person name="Cao W.C."/>
        </authorList>
    </citation>
    <scope>NUCLEOTIDE SEQUENCE</scope>
    <source>
        <strain evidence="3">Rsan-2018</strain>
    </source>
</reference>
<dbReference type="PANTHER" id="PTHR24419">
    <property type="entry name" value="INTERLEUKIN-1 RECEPTOR-ASSOCIATED KINASE"/>
    <property type="match status" value="1"/>
</dbReference>
<sequence>MRRFLTYDVDQATSSEEARPRLVKRDLANAVLCLAVACLALMVLLLCLSIAALWLRSRYRARDKAIYTTLSVSDPDLPTTATSSTLRRWHLPGERRFRNIAERVPHWSRKVKRNSVSEPAVLSAMVTEHSLDIRRDSALQSPSDGDKPSAKLTESSEAKTTPSPAVMTVSVDGRKSLRVKSTETTLPLRPYSVERTDAADRQPASDHRSERHQSCTRTTRSDNSRKRSRRRITVDRGPSGLCDAARGSRNADSVVDSSAITSAKWTVRGDHLSEDYQQYSYSDEVSLAPDVSSVPLPTIIHRSVTKTIRRWRTKAVAAASSFTERSSAERLVRRKALKRPLLAQSGWRQQSSLESIAKPEDDRVYTMTDNNPWTQLLALCVEPKAVEFRQILQDNCKAKALRWNDGGGGHMFCLGSSPAEERLVRVIRLRPQDVWIHANRLRMARELCKLRSNAQNRTSAFFVDARTSVVHDKFPKVLWDALRCHGEGQEPADMASPEDLQHPAHYLVTEMQSGWRPLSTQKFTDPAQLESVLEQACWALAVAEAALEFEHRLPIIDAVLIRPSRSPRVEYTLRGRLERIASAGFKIRLQGFHMARMTIDGIAEYTELSRHSEFIVGGEEIDAFGKIASMLGNFAYRFKPLTNAVWLQHLAEWLTRQNDVGGSATLVQWLRVLAVATSAEDAAEEAADATASFSAGRRPVPLLRRRRKQPNEPRPADKSGGTDQPSATGSSQQRQSSDSNDLA</sequence>
<dbReference type="GO" id="GO:0005737">
    <property type="term" value="C:cytoplasm"/>
    <property type="evidence" value="ECO:0007669"/>
    <property type="project" value="TreeGrafter"/>
</dbReference>
<reference evidence="3" key="2">
    <citation type="submission" date="2021-09" db="EMBL/GenBank/DDBJ databases">
        <authorList>
            <person name="Jia N."/>
            <person name="Wang J."/>
            <person name="Shi W."/>
            <person name="Du L."/>
            <person name="Sun Y."/>
            <person name="Zhan W."/>
            <person name="Jiang J."/>
            <person name="Wang Q."/>
            <person name="Zhang B."/>
            <person name="Ji P."/>
            <person name="Sakyi L.B."/>
            <person name="Cui X."/>
            <person name="Yuan T."/>
            <person name="Jiang B."/>
            <person name="Yang W."/>
            <person name="Lam T.T.-Y."/>
            <person name="Chang Q."/>
            <person name="Ding S."/>
            <person name="Wang X."/>
            <person name="Zhu J."/>
            <person name="Ruan X."/>
            <person name="Zhao L."/>
            <person name="Wei J."/>
            <person name="Que T."/>
            <person name="Du C."/>
            <person name="Cheng J."/>
            <person name="Dai P."/>
            <person name="Han X."/>
            <person name="Huang E."/>
            <person name="Gao Y."/>
            <person name="Liu J."/>
            <person name="Shao H."/>
            <person name="Ye R."/>
            <person name="Li L."/>
            <person name="Wei W."/>
            <person name="Wang X."/>
            <person name="Wang C."/>
            <person name="Huo Q."/>
            <person name="Li W."/>
            <person name="Guo W."/>
            <person name="Chen H."/>
            <person name="Chen S."/>
            <person name="Zhou L."/>
            <person name="Zhou L."/>
            <person name="Ni X."/>
            <person name="Tian J."/>
            <person name="Zhou Y."/>
            <person name="Sheng Y."/>
            <person name="Liu T."/>
            <person name="Pan Y."/>
            <person name="Xia L."/>
            <person name="Li J."/>
            <person name="Zhao F."/>
            <person name="Cao W."/>
        </authorList>
    </citation>
    <scope>NUCLEOTIDE SEQUENCE</scope>
    <source>
        <strain evidence="3">Rsan-2018</strain>
        <tissue evidence="3">Larvae</tissue>
    </source>
</reference>
<name>A0A9D4QIW8_RHISA</name>
<evidence type="ECO:0000256" key="1">
    <source>
        <dbReference type="SAM" id="MobiDB-lite"/>
    </source>
</evidence>
<comment type="caution">
    <text evidence="3">The sequence shown here is derived from an EMBL/GenBank/DDBJ whole genome shotgun (WGS) entry which is preliminary data.</text>
</comment>
<keyword evidence="2" id="KW-0472">Membrane</keyword>
<feature type="region of interest" description="Disordered" evidence="1">
    <location>
        <begin position="133"/>
        <end position="250"/>
    </location>
</feature>
<evidence type="ECO:0000256" key="2">
    <source>
        <dbReference type="SAM" id="Phobius"/>
    </source>
</evidence>
<feature type="transmembrane region" description="Helical" evidence="2">
    <location>
        <begin position="27"/>
        <end position="55"/>
    </location>
</feature>
<evidence type="ECO:0000313" key="3">
    <source>
        <dbReference type="EMBL" id="KAH7982271.1"/>
    </source>
</evidence>
<feature type="region of interest" description="Disordered" evidence="1">
    <location>
        <begin position="685"/>
        <end position="743"/>
    </location>
</feature>
<dbReference type="AlphaFoldDB" id="A0A9D4QIW8"/>
<feature type="compositionally biased region" description="Basic and acidic residues" evidence="1">
    <location>
        <begin position="144"/>
        <end position="157"/>
    </location>
</feature>
<keyword evidence="2" id="KW-0812">Transmembrane</keyword>